<protein>
    <recommendedName>
        <fullName evidence="1">EH domain-containing protein</fullName>
    </recommendedName>
</protein>
<dbReference type="AlphaFoldDB" id="A0A1E4T3D3"/>
<sequence length="149" mass="16991">KEFNEAKPWKHHSDAVIVSEDEKKRYEGIWAANKGENNNGESAPPAMVKKLSTSILEHKSNQSQKVHGLIVREIWRRSRLSDETLCKIWNLQVGDKNVLDVDDGLLTKEEFLVGTWLVDQCLYGKKLPKTINEDVWESVETTAGINIHP</sequence>
<organism evidence="2 3">
    <name type="scientific">[Candida] arabinofermentans NRRL YB-2248</name>
    <dbReference type="NCBI Taxonomy" id="983967"/>
    <lineage>
        <taxon>Eukaryota</taxon>
        <taxon>Fungi</taxon>
        <taxon>Dikarya</taxon>
        <taxon>Ascomycota</taxon>
        <taxon>Saccharomycotina</taxon>
        <taxon>Pichiomycetes</taxon>
        <taxon>Pichiales</taxon>
        <taxon>Pichiaceae</taxon>
        <taxon>Ogataea</taxon>
        <taxon>Ogataea/Candida clade</taxon>
    </lineage>
</organism>
<accession>A0A1E4T3D3</accession>
<dbReference type="Pfam" id="PF12763">
    <property type="entry name" value="EH"/>
    <property type="match status" value="1"/>
</dbReference>
<reference evidence="3" key="1">
    <citation type="submission" date="2016-04" db="EMBL/GenBank/DDBJ databases">
        <title>Comparative genomics of biotechnologically important yeasts.</title>
        <authorList>
            <consortium name="DOE Joint Genome Institute"/>
            <person name="Riley R."/>
            <person name="Haridas S."/>
            <person name="Wolfe K.H."/>
            <person name="Lopes M.R."/>
            <person name="Hittinger C.T."/>
            <person name="Goker M."/>
            <person name="Salamov A."/>
            <person name="Wisecaver J."/>
            <person name="Long T.M."/>
            <person name="Aerts A.L."/>
            <person name="Barry K."/>
            <person name="Choi C."/>
            <person name="Clum A."/>
            <person name="Coughlan A.Y."/>
            <person name="Deshpande S."/>
            <person name="Douglass A.P."/>
            <person name="Hanson S.J."/>
            <person name="Klenk H.-P."/>
            <person name="Labutti K."/>
            <person name="Lapidus A."/>
            <person name="Lindquist E."/>
            <person name="Lipzen A."/>
            <person name="Meier-Kolthoff J.P."/>
            <person name="Ohm R.A."/>
            <person name="Otillar R.P."/>
            <person name="Pangilinan J."/>
            <person name="Peng Y."/>
            <person name="Rokas A."/>
            <person name="Rosa C.A."/>
            <person name="Scheuner C."/>
            <person name="Sibirny A.A."/>
            <person name="Slot J.C."/>
            <person name="Stielow J.B."/>
            <person name="Sun H."/>
            <person name="Kurtzman C.P."/>
            <person name="Blackwell M."/>
            <person name="Grigoriev I.V."/>
            <person name="Jeffries T.W."/>
        </authorList>
    </citation>
    <scope>NUCLEOTIDE SEQUENCE [LARGE SCALE GENOMIC DNA]</scope>
    <source>
        <strain evidence="3">NRRL YB-2248</strain>
    </source>
</reference>
<dbReference type="InterPro" id="IPR000261">
    <property type="entry name" value="EH_dom"/>
</dbReference>
<evidence type="ECO:0000313" key="2">
    <source>
        <dbReference type="EMBL" id="ODV86266.1"/>
    </source>
</evidence>
<dbReference type="SMART" id="SM00027">
    <property type="entry name" value="EH"/>
    <property type="match status" value="1"/>
</dbReference>
<dbReference type="STRING" id="983967.A0A1E4T3D3"/>
<feature type="non-terminal residue" evidence="2">
    <location>
        <position position="1"/>
    </location>
</feature>
<gene>
    <name evidence="2" type="ORF">CANARDRAFT_190094</name>
</gene>
<dbReference type="Proteomes" id="UP000094801">
    <property type="component" value="Unassembled WGS sequence"/>
</dbReference>
<dbReference type="InterPro" id="IPR011992">
    <property type="entry name" value="EF-hand-dom_pair"/>
</dbReference>
<name>A0A1E4T3D3_9ASCO</name>
<feature type="non-terminal residue" evidence="2">
    <location>
        <position position="149"/>
    </location>
</feature>
<feature type="domain" description="EH" evidence="1">
    <location>
        <begin position="41"/>
        <end position="141"/>
    </location>
</feature>
<dbReference type="SUPFAM" id="SSF47473">
    <property type="entry name" value="EF-hand"/>
    <property type="match status" value="1"/>
</dbReference>
<evidence type="ECO:0000313" key="3">
    <source>
        <dbReference type="Proteomes" id="UP000094801"/>
    </source>
</evidence>
<keyword evidence="3" id="KW-1185">Reference proteome</keyword>
<dbReference type="Gene3D" id="1.10.238.10">
    <property type="entry name" value="EF-hand"/>
    <property type="match status" value="1"/>
</dbReference>
<dbReference type="EMBL" id="KV453850">
    <property type="protein sequence ID" value="ODV86266.1"/>
    <property type="molecule type" value="Genomic_DNA"/>
</dbReference>
<evidence type="ECO:0000259" key="1">
    <source>
        <dbReference type="SMART" id="SM00027"/>
    </source>
</evidence>
<proteinExistence type="predicted"/>
<dbReference type="OrthoDB" id="10045710at2759"/>